<evidence type="ECO:0000256" key="9">
    <source>
        <dbReference type="PROSITE-ProRule" id="PRU00169"/>
    </source>
</evidence>
<dbReference type="SUPFAM" id="SSF47384">
    <property type="entry name" value="Homodimeric domain of signal transducing histidine kinase"/>
    <property type="match status" value="1"/>
</dbReference>
<evidence type="ECO:0000313" key="14">
    <source>
        <dbReference type="Proteomes" id="UP001606305"/>
    </source>
</evidence>
<name>A0ABW7G9Y4_9BURK</name>
<dbReference type="SUPFAM" id="SSF55874">
    <property type="entry name" value="ATPase domain of HSP90 chaperone/DNA topoisomerase II/histidine kinase"/>
    <property type="match status" value="1"/>
</dbReference>
<dbReference type="EMBL" id="JBIGIA010000015">
    <property type="protein sequence ID" value="MFG6458758.1"/>
    <property type="molecule type" value="Genomic_DNA"/>
</dbReference>
<dbReference type="PROSITE" id="PS50109">
    <property type="entry name" value="HIS_KIN"/>
    <property type="match status" value="1"/>
</dbReference>
<dbReference type="CDD" id="cd00130">
    <property type="entry name" value="PAS"/>
    <property type="match status" value="1"/>
</dbReference>
<feature type="domain" description="Response regulatory" evidence="11">
    <location>
        <begin position="554"/>
        <end position="668"/>
    </location>
</feature>
<dbReference type="Pfam" id="PF13185">
    <property type="entry name" value="GAF_2"/>
    <property type="match status" value="1"/>
</dbReference>
<dbReference type="InterPro" id="IPR029016">
    <property type="entry name" value="GAF-like_dom_sf"/>
</dbReference>
<dbReference type="InterPro" id="IPR035965">
    <property type="entry name" value="PAS-like_dom_sf"/>
</dbReference>
<dbReference type="PROSITE" id="PS50110">
    <property type="entry name" value="RESPONSE_REGULATORY"/>
    <property type="match status" value="1"/>
</dbReference>
<gene>
    <name evidence="13" type="ORF">ACG00X_18120</name>
</gene>
<dbReference type="PRINTS" id="PR00344">
    <property type="entry name" value="BCTRLSENSOR"/>
</dbReference>
<dbReference type="InterPro" id="IPR003661">
    <property type="entry name" value="HisK_dim/P_dom"/>
</dbReference>
<comment type="catalytic activity">
    <reaction evidence="1">
        <text>ATP + protein L-histidine = ADP + protein N-phospho-L-histidine.</text>
        <dbReference type="EC" id="2.7.13.3"/>
    </reaction>
</comment>
<dbReference type="InterPro" id="IPR000014">
    <property type="entry name" value="PAS"/>
</dbReference>
<dbReference type="InterPro" id="IPR036890">
    <property type="entry name" value="HATPase_C_sf"/>
</dbReference>
<dbReference type="CDD" id="cd00082">
    <property type="entry name" value="HisKA"/>
    <property type="match status" value="1"/>
</dbReference>
<organism evidence="13 14">
    <name type="scientific">Pelomonas nitida</name>
    <dbReference type="NCBI Taxonomy" id="3299027"/>
    <lineage>
        <taxon>Bacteria</taxon>
        <taxon>Pseudomonadati</taxon>
        <taxon>Pseudomonadota</taxon>
        <taxon>Betaproteobacteria</taxon>
        <taxon>Burkholderiales</taxon>
        <taxon>Sphaerotilaceae</taxon>
        <taxon>Roseateles</taxon>
    </lineage>
</organism>
<dbReference type="EC" id="2.7.13.3" evidence="2"/>
<proteinExistence type="predicted"/>
<feature type="domain" description="PAS" evidence="12">
    <location>
        <begin position="2"/>
        <end position="46"/>
    </location>
</feature>
<evidence type="ECO:0000259" key="11">
    <source>
        <dbReference type="PROSITE" id="PS50110"/>
    </source>
</evidence>
<evidence type="ECO:0000256" key="3">
    <source>
        <dbReference type="ARBA" id="ARBA00022553"/>
    </source>
</evidence>
<keyword evidence="14" id="KW-1185">Reference proteome</keyword>
<dbReference type="Gene3D" id="3.30.450.20">
    <property type="entry name" value="PAS domain"/>
    <property type="match status" value="1"/>
</dbReference>
<dbReference type="SMART" id="SM00448">
    <property type="entry name" value="REC"/>
    <property type="match status" value="1"/>
</dbReference>
<keyword evidence="3 9" id="KW-0597">Phosphoprotein</keyword>
<evidence type="ECO:0000313" key="13">
    <source>
        <dbReference type="EMBL" id="MFG6458758.1"/>
    </source>
</evidence>
<dbReference type="InterPro" id="IPR036097">
    <property type="entry name" value="HisK_dim/P_sf"/>
</dbReference>
<evidence type="ECO:0000259" key="12">
    <source>
        <dbReference type="PROSITE" id="PS50112"/>
    </source>
</evidence>
<dbReference type="InterPro" id="IPR003594">
    <property type="entry name" value="HATPase_dom"/>
</dbReference>
<dbReference type="InterPro" id="IPR001789">
    <property type="entry name" value="Sig_transdc_resp-reg_receiver"/>
</dbReference>
<feature type="domain" description="Histidine kinase" evidence="10">
    <location>
        <begin position="310"/>
        <end position="533"/>
    </location>
</feature>
<dbReference type="InterPro" id="IPR003018">
    <property type="entry name" value="GAF"/>
</dbReference>
<evidence type="ECO:0000256" key="1">
    <source>
        <dbReference type="ARBA" id="ARBA00000085"/>
    </source>
</evidence>
<dbReference type="SMART" id="SM00388">
    <property type="entry name" value="HisKA"/>
    <property type="match status" value="1"/>
</dbReference>
<dbReference type="PANTHER" id="PTHR43065">
    <property type="entry name" value="SENSOR HISTIDINE KINASE"/>
    <property type="match status" value="1"/>
</dbReference>
<dbReference type="Pfam" id="PF13426">
    <property type="entry name" value="PAS_9"/>
    <property type="match status" value="1"/>
</dbReference>
<reference evidence="13 14" key="1">
    <citation type="submission" date="2024-09" db="EMBL/GenBank/DDBJ databases">
        <title>Novel species of the genus Pelomonas and Roseateles isolated from streams.</title>
        <authorList>
            <person name="Lu H."/>
        </authorList>
    </citation>
    <scope>NUCLEOTIDE SEQUENCE [LARGE SCALE GENOMIC DNA]</scope>
    <source>
        <strain evidence="13 14">BYS96W</strain>
    </source>
</reference>
<dbReference type="SMART" id="SM00091">
    <property type="entry name" value="PAS"/>
    <property type="match status" value="1"/>
</dbReference>
<dbReference type="InterPro" id="IPR004358">
    <property type="entry name" value="Sig_transdc_His_kin-like_C"/>
</dbReference>
<dbReference type="SUPFAM" id="SSF55785">
    <property type="entry name" value="PYP-like sensor domain (PAS domain)"/>
    <property type="match status" value="1"/>
</dbReference>
<keyword evidence="4" id="KW-0808">Transferase</keyword>
<dbReference type="NCBIfam" id="TIGR00229">
    <property type="entry name" value="sensory_box"/>
    <property type="match status" value="1"/>
</dbReference>
<sequence length="669" mass="71274">MDAELYRAQFIANADALLLVDAAGCIALANPAAATLLGYTLAEFEGLPVDALVPDAIRPRHAAYRERYRDAPRPRPMGMQADLVARRKDGSEVPVEIALSPLQAHGLPYVVAAIRDVSGYPRVQQALKRARYAECIADIGRFAVDTRDPHLLLQRIPQAAVDTLEADASVVFLLEPDRQAFRVEGSAGSVTPEPLGSRLPNRPDTPPGYVVHEGRAMQVTDYAQETRFTVPASYLDAGLVAGLAVPLTDRGQVVGVLTVRSRRAGRFGDDEVQFLHSLAHLLAASLQRKQTEEALNHAQRLESVGQLTGGIAHDFNNLLTIIQGNLQVLEDHPAVADDAAAPHFVAAAMRASRRGAELTAKLLAFSRRQVLQPTRVDVQALLESLADMLRRTLDQRIRITVQVQPGCPPCQADPGQLESALLNIAINARDAMPDGGDLCFAARPCEALPAELQGSGLPDGFVQICIADTGSGMPDAVKERAFEPFFTTKPAGRGTGLGLSTVYGFAKQSRGAVLLDSAPGEGTTVSLLLPCPAGTVRADTPGAAAHGAVPAGLRVLLVEDEPEVRSVVGSFLQALGCQVSAFATAELALLELQAGPRYGLLLSDIALGAGLRGTQLAKQAQQHQPELAVLLMSGYSSELLDADEASAWELLRKPFTREELARAVARLTA</sequence>
<dbReference type="SMART" id="SM00387">
    <property type="entry name" value="HATPase_c"/>
    <property type="match status" value="1"/>
</dbReference>
<dbReference type="Pfam" id="PF00072">
    <property type="entry name" value="Response_reg"/>
    <property type="match status" value="1"/>
</dbReference>
<dbReference type="RefSeq" id="WP_394490053.1">
    <property type="nucleotide sequence ID" value="NZ_JBIGIA010000015.1"/>
</dbReference>
<evidence type="ECO:0000256" key="7">
    <source>
        <dbReference type="ARBA" id="ARBA00022840"/>
    </source>
</evidence>
<dbReference type="Gene3D" id="3.30.450.40">
    <property type="match status" value="1"/>
</dbReference>
<evidence type="ECO:0000256" key="6">
    <source>
        <dbReference type="ARBA" id="ARBA00022777"/>
    </source>
</evidence>
<dbReference type="Pfam" id="PF00512">
    <property type="entry name" value="HisKA"/>
    <property type="match status" value="1"/>
</dbReference>
<keyword evidence="6" id="KW-0418">Kinase</keyword>
<accession>A0ABW7G9Y4</accession>
<feature type="modified residue" description="4-aspartylphosphate" evidence="9">
    <location>
        <position position="604"/>
    </location>
</feature>
<evidence type="ECO:0000256" key="8">
    <source>
        <dbReference type="ARBA" id="ARBA00023012"/>
    </source>
</evidence>
<dbReference type="InterPro" id="IPR005467">
    <property type="entry name" value="His_kinase_dom"/>
</dbReference>
<dbReference type="SMART" id="SM00065">
    <property type="entry name" value="GAF"/>
    <property type="match status" value="1"/>
</dbReference>
<protein>
    <recommendedName>
        <fullName evidence="2">histidine kinase</fullName>
        <ecNumber evidence="2">2.7.13.3</ecNumber>
    </recommendedName>
</protein>
<evidence type="ECO:0000259" key="10">
    <source>
        <dbReference type="PROSITE" id="PS50109"/>
    </source>
</evidence>
<dbReference type="Pfam" id="PF02518">
    <property type="entry name" value="HATPase_c"/>
    <property type="match status" value="1"/>
</dbReference>
<dbReference type="InterPro" id="IPR011006">
    <property type="entry name" value="CheY-like_superfamily"/>
</dbReference>
<dbReference type="Gene3D" id="1.10.287.130">
    <property type="match status" value="1"/>
</dbReference>
<keyword evidence="7" id="KW-0067">ATP-binding</keyword>
<evidence type="ECO:0000256" key="2">
    <source>
        <dbReference type="ARBA" id="ARBA00012438"/>
    </source>
</evidence>
<dbReference type="Gene3D" id="3.40.50.2300">
    <property type="match status" value="1"/>
</dbReference>
<dbReference type="Proteomes" id="UP001606305">
    <property type="component" value="Unassembled WGS sequence"/>
</dbReference>
<dbReference type="PANTHER" id="PTHR43065:SF46">
    <property type="entry name" value="C4-DICARBOXYLATE TRANSPORT SENSOR PROTEIN DCTB"/>
    <property type="match status" value="1"/>
</dbReference>
<evidence type="ECO:0000256" key="5">
    <source>
        <dbReference type="ARBA" id="ARBA00022741"/>
    </source>
</evidence>
<keyword evidence="8" id="KW-0902">Two-component regulatory system</keyword>
<comment type="caution">
    <text evidence="13">The sequence shown here is derived from an EMBL/GenBank/DDBJ whole genome shotgun (WGS) entry which is preliminary data.</text>
</comment>
<evidence type="ECO:0000256" key="4">
    <source>
        <dbReference type="ARBA" id="ARBA00022679"/>
    </source>
</evidence>
<dbReference type="PROSITE" id="PS50112">
    <property type="entry name" value="PAS"/>
    <property type="match status" value="1"/>
</dbReference>
<dbReference type="Gene3D" id="3.30.565.10">
    <property type="entry name" value="Histidine kinase-like ATPase, C-terminal domain"/>
    <property type="match status" value="1"/>
</dbReference>
<dbReference type="SUPFAM" id="SSF55781">
    <property type="entry name" value="GAF domain-like"/>
    <property type="match status" value="1"/>
</dbReference>
<keyword evidence="5" id="KW-0547">Nucleotide-binding</keyword>
<dbReference type="SUPFAM" id="SSF52172">
    <property type="entry name" value="CheY-like"/>
    <property type="match status" value="1"/>
</dbReference>